<comment type="catalytic activity">
    <reaction evidence="1">
        <text>ATP + protein L-histidine = ADP + protein N-phospho-L-histidine.</text>
        <dbReference type="EC" id="2.7.13.3"/>
    </reaction>
</comment>
<evidence type="ECO:0000256" key="2">
    <source>
        <dbReference type="ARBA" id="ARBA00012438"/>
    </source>
</evidence>
<dbReference type="Gene3D" id="3.30.565.10">
    <property type="entry name" value="Histidine kinase-like ATPase, C-terminal domain"/>
    <property type="match status" value="1"/>
</dbReference>
<dbReference type="CDD" id="cd00082">
    <property type="entry name" value="HisKA"/>
    <property type="match status" value="1"/>
</dbReference>
<protein>
    <recommendedName>
        <fullName evidence="2">histidine kinase</fullName>
        <ecNumber evidence="2">2.7.13.3</ecNumber>
    </recommendedName>
</protein>
<evidence type="ECO:0000256" key="6">
    <source>
        <dbReference type="ARBA" id="ARBA00023012"/>
    </source>
</evidence>
<dbReference type="AlphaFoldDB" id="A0A1W1WQG2"/>
<dbReference type="InterPro" id="IPR003661">
    <property type="entry name" value="HisK_dim/P_dom"/>
</dbReference>
<dbReference type="InterPro" id="IPR004358">
    <property type="entry name" value="Sig_transdc_His_kin-like_C"/>
</dbReference>
<feature type="transmembrane region" description="Helical" evidence="7">
    <location>
        <begin position="116"/>
        <end position="139"/>
    </location>
</feature>
<dbReference type="Proteomes" id="UP000192602">
    <property type="component" value="Unassembled WGS sequence"/>
</dbReference>
<proteinExistence type="predicted"/>
<sequence>MNRSEKESLLKNFILFFLLLEILLSIIFIFYYNDKIQDIKQLLLKRMQVCSYTLQCKDFQYDFLAKKKSLMTNRLYTTPKELYALYPIPNSKKYLLKVSYSHKNFQKEIGKLKQNIIYLFIFASLIILGISFLLTLYTLRPIREALHINQEFIKDILHDFNTPISSMLINLSMLKRECKSPFISRIEQSLNTIVALQDNLKLFLKNIKPDKTKVSLNTLLKERVEYFRSLYPDLTFSLIAKEDLSLMTQKELFIRIIDNLLSNACKYNKKGGFVKIYIEKNRIIIEDNGRGIKNSQKVFDRFYKESDRGIGIGLSIVKKLCEELDIDITLQSKPGEGTKVYLDFTHT</sequence>
<dbReference type="STRING" id="1069081.SAMN05660197_0197"/>
<accession>A0A1W1WQG2</accession>
<evidence type="ECO:0000256" key="1">
    <source>
        <dbReference type="ARBA" id="ARBA00000085"/>
    </source>
</evidence>
<dbReference type="InterPro" id="IPR050736">
    <property type="entry name" value="Sensor_HK_Regulatory"/>
</dbReference>
<name>A0A1W1WQG2_9BACT</name>
<dbReference type="EMBL" id="FWWZ01000001">
    <property type="protein sequence ID" value="SMC08445.1"/>
    <property type="molecule type" value="Genomic_DNA"/>
</dbReference>
<gene>
    <name evidence="9" type="ORF">SAMN05660197_0197</name>
</gene>
<dbReference type="SMART" id="SM00387">
    <property type="entry name" value="HATPase_c"/>
    <property type="match status" value="1"/>
</dbReference>
<keyword evidence="7" id="KW-1133">Transmembrane helix</keyword>
<evidence type="ECO:0000256" key="4">
    <source>
        <dbReference type="ARBA" id="ARBA00022679"/>
    </source>
</evidence>
<keyword evidence="10" id="KW-1185">Reference proteome</keyword>
<keyword evidence="3" id="KW-0597">Phosphoprotein</keyword>
<keyword evidence="4" id="KW-0808">Transferase</keyword>
<feature type="transmembrane region" description="Helical" evidence="7">
    <location>
        <begin position="12"/>
        <end position="32"/>
    </location>
</feature>
<dbReference type="PANTHER" id="PTHR43711:SF28">
    <property type="entry name" value="SENSOR HISTIDINE KINASE YXDK"/>
    <property type="match status" value="1"/>
</dbReference>
<dbReference type="EC" id="2.7.13.3" evidence="2"/>
<dbReference type="InterPro" id="IPR003594">
    <property type="entry name" value="HATPase_dom"/>
</dbReference>
<evidence type="ECO:0000313" key="9">
    <source>
        <dbReference type="EMBL" id="SMC08445.1"/>
    </source>
</evidence>
<dbReference type="GO" id="GO:0000155">
    <property type="term" value="F:phosphorelay sensor kinase activity"/>
    <property type="evidence" value="ECO:0007669"/>
    <property type="project" value="InterPro"/>
</dbReference>
<keyword evidence="7" id="KW-0472">Membrane</keyword>
<dbReference type="PANTHER" id="PTHR43711">
    <property type="entry name" value="TWO-COMPONENT HISTIDINE KINASE"/>
    <property type="match status" value="1"/>
</dbReference>
<dbReference type="SUPFAM" id="SSF47384">
    <property type="entry name" value="Homodimeric domain of signal transducing histidine kinase"/>
    <property type="match status" value="1"/>
</dbReference>
<dbReference type="SUPFAM" id="SSF55874">
    <property type="entry name" value="ATPase domain of HSP90 chaperone/DNA topoisomerase II/histidine kinase"/>
    <property type="match status" value="1"/>
</dbReference>
<dbReference type="Pfam" id="PF00512">
    <property type="entry name" value="HisKA"/>
    <property type="match status" value="1"/>
</dbReference>
<evidence type="ECO:0000313" key="10">
    <source>
        <dbReference type="Proteomes" id="UP000192602"/>
    </source>
</evidence>
<evidence type="ECO:0000259" key="8">
    <source>
        <dbReference type="PROSITE" id="PS50109"/>
    </source>
</evidence>
<dbReference type="PROSITE" id="PS50109">
    <property type="entry name" value="HIS_KIN"/>
    <property type="match status" value="1"/>
</dbReference>
<dbReference type="InterPro" id="IPR036890">
    <property type="entry name" value="HATPase_C_sf"/>
</dbReference>
<evidence type="ECO:0000256" key="7">
    <source>
        <dbReference type="SAM" id="Phobius"/>
    </source>
</evidence>
<organism evidence="9 10">
    <name type="scientific">Nitratiruptor tergarcus DSM 16512</name>
    <dbReference type="NCBI Taxonomy" id="1069081"/>
    <lineage>
        <taxon>Bacteria</taxon>
        <taxon>Pseudomonadati</taxon>
        <taxon>Campylobacterota</taxon>
        <taxon>Epsilonproteobacteria</taxon>
        <taxon>Nautiliales</taxon>
        <taxon>Nitratiruptoraceae</taxon>
        <taxon>Nitratiruptor</taxon>
    </lineage>
</organism>
<dbReference type="RefSeq" id="WP_084274731.1">
    <property type="nucleotide sequence ID" value="NZ_AP026671.1"/>
</dbReference>
<evidence type="ECO:0000256" key="3">
    <source>
        <dbReference type="ARBA" id="ARBA00022553"/>
    </source>
</evidence>
<reference evidence="10" key="1">
    <citation type="submission" date="2017-04" db="EMBL/GenBank/DDBJ databases">
        <authorList>
            <person name="Varghese N."/>
            <person name="Submissions S."/>
        </authorList>
    </citation>
    <scope>NUCLEOTIDE SEQUENCE [LARGE SCALE GENOMIC DNA]</scope>
    <source>
        <strain evidence="10">DSM 16512</strain>
    </source>
</reference>
<dbReference type="OrthoDB" id="5342753at2"/>
<dbReference type="InterPro" id="IPR005467">
    <property type="entry name" value="His_kinase_dom"/>
</dbReference>
<evidence type="ECO:0000256" key="5">
    <source>
        <dbReference type="ARBA" id="ARBA00022777"/>
    </source>
</evidence>
<feature type="domain" description="Histidine kinase" evidence="8">
    <location>
        <begin position="155"/>
        <end position="347"/>
    </location>
</feature>
<keyword evidence="7" id="KW-0812">Transmembrane</keyword>
<dbReference type="PRINTS" id="PR00344">
    <property type="entry name" value="BCTRLSENSOR"/>
</dbReference>
<keyword evidence="6" id="KW-0902">Two-component regulatory system</keyword>
<dbReference type="Pfam" id="PF02518">
    <property type="entry name" value="HATPase_c"/>
    <property type="match status" value="1"/>
</dbReference>
<keyword evidence="5 9" id="KW-0418">Kinase</keyword>
<dbReference type="InterPro" id="IPR036097">
    <property type="entry name" value="HisK_dim/P_sf"/>
</dbReference>